<dbReference type="CDD" id="cd00371">
    <property type="entry name" value="HMA"/>
    <property type="match status" value="1"/>
</dbReference>
<dbReference type="InterPro" id="IPR006121">
    <property type="entry name" value="HMA_dom"/>
</dbReference>
<dbReference type="EMBL" id="CABFPH010000025">
    <property type="protein sequence ID" value="VUD71578.1"/>
    <property type="molecule type" value="Genomic_DNA"/>
</dbReference>
<organism evidence="3 4">
    <name type="scientific">Methylobacterium symbioticum</name>
    <dbReference type="NCBI Taxonomy" id="2584084"/>
    <lineage>
        <taxon>Bacteria</taxon>
        <taxon>Pseudomonadati</taxon>
        <taxon>Pseudomonadota</taxon>
        <taxon>Alphaproteobacteria</taxon>
        <taxon>Hyphomicrobiales</taxon>
        <taxon>Methylobacteriaceae</taxon>
        <taxon>Methylobacterium</taxon>
    </lineage>
</organism>
<evidence type="ECO:0000313" key="3">
    <source>
        <dbReference type="EMBL" id="VUD71578.1"/>
    </source>
</evidence>
<accession>A0A509EBP2</accession>
<dbReference type="SUPFAM" id="SSF55008">
    <property type="entry name" value="HMA, heavy metal-associated domain"/>
    <property type="match status" value="1"/>
</dbReference>
<evidence type="ECO:0000259" key="2">
    <source>
        <dbReference type="PROSITE" id="PS50846"/>
    </source>
</evidence>
<proteinExistence type="predicted"/>
<dbReference type="InterPro" id="IPR001802">
    <property type="entry name" value="MerP/CopZ"/>
</dbReference>
<evidence type="ECO:0000313" key="4">
    <source>
        <dbReference type="Proteomes" id="UP000410984"/>
    </source>
</evidence>
<feature type="domain" description="HMA" evidence="2">
    <location>
        <begin position="25"/>
        <end position="93"/>
    </location>
</feature>
<dbReference type="RefSeq" id="WP_012752962.1">
    <property type="nucleotide sequence ID" value="NZ_CABFPH010000025.1"/>
</dbReference>
<dbReference type="AlphaFoldDB" id="A0A509EBP2"/>
<dbReference type="GO" id="GO:0046872">
    <property type="term" value="F:metal ion binding"/>
    <property type="evidence" value="ECO:0007669"/>
    <property type="project" value="InterPro"/>
</dbReference>
<dbReference type="InterPro" id="IPR036163">
    <property type="entry name" value="HMA_dom_sf"/>
</dbReference>
<dbReference type="Gene3D" id="3.30.70.100">
    <property type="match status" value="1"/>
</dbReference>
<dbReference type="Pfam" id="PF00403">
    <property type="entry name" value="HMA"/>
    <property type="match status" value="1"/>
</dbReference>
<feature type="signal peptide" evidence="1">
    <location>
        <begin position="1"/>
        <end position="22"/>
    </location>
</feature>
<dbReference type="PRINTS" id="PR00946">
    <property type="entry name" value="HGSCAVENGER"/>
</dbReference>
<protein>
    <submittedName>
        <fullName evidence="3">Mercuric transport protein periplasmic component</fullName>
    </submittedName>
</protein>
<keyword evidence="4" id="KW-1185">Reference proteome</keyword>
<evidence type="ECO:0000256" key="1">
    <source>
        <dbReference type="SAM" id="SignalP"/>
    </source>
</evidence>
<feature type="chain" id="PRO_5021426624" evidence="1">
    <location>
        <begin position="23"/>
        <end position="112"/>
    </location>
</feature>
<dbReference type="OrthoDB" id="7205933at2"/>
<reference evidence="3 4" key="1">
    <citation type="submission" date="2019-06" db="EMBL/GenBank/DDBJ databases">
        <authorList>
            <person name="Rodrigo-Torres L."/>
            <person name="Arahal R. D."/>
            <person name="Lucena T."/>
        </authorList>
    </citation>
    <scope>NUCLEOTIDE SEQUENCE [LARGE SCALE GENOMIC DNA]</scope>
    <source>
        <strain evidence="3 4">SB0023/3</strain>
    </source>
</reference>
<dbReference type="PROSITE" id="PS50846">
    <property type="entry name" value="HMA_2"/>
    <property type="match status" value="1"/>
</dbReference>
<dbReference type="Proteomes" id="UP000410984">
    <property type="component" value="Unassembled WGS sequence"/>
</dbReference>
<gene>
    <name evidence="3" type="primary">merP</name>
    <name evidence="3" type="ORF">MET9862_02161</name>
</gene>
<sequence length="112" mass="11270">MKILLRALIAGSVLAPAGGAFAAPRTAILDVQNVSCVTCAPIVKKTLSRLDGVTQVTVVERGGTATATVTFDDDKVTAEALSGAATNAGYPSSVKEVRNAAADITGSPAQAR</sequence>
<keyword evidence="1" id="KW-0732">Signal</keyword>
<name>A0A509EBP2_9HYPH</name>